<keyword evidence="6 8" id="KW-1133">Transmembrane helix</keyword>
<accession>A0A6J7BPK5</accession>
<evidence type="ECO:0000256" key="1">
    <source>
        <dbReference type="ARBA" id="ARBA00004651"/>
    </source>
</evidence>
<feature type="transmembrane region" description="Helical" evidence="8">
    <location>
        <begin position="85"/>
        <end position="105"/>
    </location>
</feature>
<protein>
    <submittedName>
        <fullName evidence="10">Unannotated protein</fullName>
    </submittedName>
</protein>
<keyword evidence="4" id="KW-1003">Cell membrane</keyword>
<dbReference type="InterPro" id="IPR004626">
    <property type="entry name" value="RarD"/>
</dbReference>
<dbReference type="GO" id="GO:0005886">
    <property type="term" value="C:plasma membrane"/>
    <property type="evidence" value="ECO:0007669"/>
    <property type="project" value="UniProtKB-SubCell"/>
</dbReference>
<evidence type="ECO:0000313" key="11">
    <source>
        <dbReference type="EMBL" id="CAB4944686.1"/>
    </source>
</evidence>
<dbReference type="EMBL" id="CAFBPU010000001">
    <property type="protein sequence ID" value="CAB5017027.1"/>
    <property type="molecule type" value="Genomic_DNA"/>
</dbReference>
<keyword evidence="7 8" id="KW-0472">Membrane</keyword>
<dbReference type="SUPFAM" id="SSF103481">
    <property type="entry name" value="Multidrug resistance efflux transporter EmrE"/>
    <property type="match status" value="2"/>
</dbReference>
<evidence type="ECO:0000256" key="8">
    <source>
        <dbReference type="SAM" id="Phobius"/>
    </source>
</evidence>
<evidence type="ECO:0000256" key="6">
    <source>
        <dbReference type="ARBA" id="ARBA00022989"/>
    </source>
</evidence>
<dbReference type="AlphaFoldDB" id="A0A6J7BPK5"/>
<gene>
    <name evidence="10" type="ORF">UFOPK3268_00448</name>
    <name evidence="11" type="ORF">UFOPK3752_01279</name>
    <name evidence="12" type="ORF">UFOPK4150_00008</name>
</gene>
<evidence type="ECO:0000259" key="9">
    <source>
        <dbReference type="Pfam" id="PF00892"/>
    </source>
</evidence>
<dbReference type="PANTHER" id="PTHR22911">
    <property type="entry name" value="ACYL-MALONYL CONDENSING ENZYME-RELATED"/>
    <property type="match status" value="1"/>
</dbReference>
<feature type="transmembrane region" description="Helical" evidence="8">
    <location>
        <begin position="192"/>
        <end position="212"/>
    </location>
</feature>
<dbReference type="PANTHER" id="PTHR22911:SF137">
    <property type="entry name" value="SOLUTE CARRIER FAMILY 35 MEMBER G2-RELATED"/>
    <property type="match status" value="1"/>
</dbReference>
<feature type="transmembrane region" description="Helical" evidence="8">
    <location>
        <begin position="117"/>
        <end position="134"/>
    </location>
</feature>
<feature type="transmembrane region" description="Helical" evidence="8">
    <location>
        <begin position="224"/>
        <end position="243"/>
    </location>
</feature>
<evidence type="ECO:0000256" key="4">
    <source>
        <dbReference type="ARBA" id="ARBA00022475"/>
    </source>
</evidence>
<dbReference type="InterPro" id="IPR000620">
    <property type="entry name" value="EamA_dom"/>
</dbReference>
<evidence type="ECO:0000256" key="5">
    <source>
        <dbReference type="ARBA" id="ARBA00022692"/>
    </source>
</evidence>
<dbReference type="InterPro" id="IPR037185">
    <property type="entry name" value="EmrE-like"/>
</dbReference>
<dbReference type="NCBIfam" id="TIGR00688">
    <property type="entry name" value="rarD"/>
    <property type="match status" value="1"/>
</dbReference>
<evidence type="ECO:0000256" key="3">
    <source>
        <dbReference type="ARBA" id="ARBA00022448"/>
    </source>
</evidence>
<sequence>MDLHPHHLSPAEKHARSSLRLGLASGVGAYAIWGLFPLFWPLLEPASAIEMVCGRIVWSFPFLVLLLTATRAWPRLRPVLRSPRTMLLLFGAALCIGVNWMLFIWSVANHHVVEASLGYFINPLVTVVFGTLVLRERLRTPQWIAVGVAALAVAVLTGAYGYIPWIGLGLALSFAAYGLVKKVAGVDPVTSLVVETGYWMPLATGTLIWLGVNGTLAFAHTSPANTVLIVSSGIVTAIPLLLFGSAANRVPLSTVGILQYLTPSIQFVIGIKIGVEDMSPARWLGFSIIWLALVVFTYDGVRQSHVTRSARLSLIDTEGVEAPV</sequence>
<name>A0A6J7BPK5_9ZZZZ</name>
<dbReference type="EMBL" id="CAFBIZ010000038">
    <property type="protein sequence ID" value="CAB4847572.1"/>
    <property type="molecule type" value="Genomic_DNA"/>
</dbReference>
<feature type="transmembrane region" description="Helical" evidence="8">
    <location>
        <begin position="55"/>
        <end position="73"/>
    </location>
</feature>
<evidence type="ECO:0000256" key="2">
    <source>
        <dbReference type="ARBA" id="ARBA00007362"/>
    </source>
</evidence>
<keyword evidence="3" id="KW-0813">Transport</keyword>
<evidence type="ECO:0000313" key="10">
    <source>
        <dbReference type="EMBL" id="CAB4847572.1"/>
    </source>
</evidence>
<keyword evidence="5 8" id="KW-0812">Transmembrane</keyword>
<feature type="transmembrane region" description="Helical" evidence="8">
    <location>
        <begin position="281"/>
        <end position="301"/>
    </location>
</feature>
<comment type="subcellular location">
    <subcellularLocation>
        <location evidence="1">Cell membrane</location>
        <topology evidence="1">Multi-pass membrane protein</topology>
    </subcellularLocation>
</comment>
<organism evidence="10">
    <name type="scientific">freshwater metagenome</name>
    <dbReference type="NCBI Taxonomy" id="449393"/>
    <lineage>
        <taxon>unclassified sequences</taxon>
        <taxon>metagenomes</taxon>
        <taxon>ecological metagenomes</taxon>
    </lineage>
</organism>
<proteinExistence type="inferred from homology"/>
<evidence type="ECO:0000256" key="7">
    <source>
        <dbReference type="ARBA" id="ARBA00023136"/>
    </source>
</evidence>
<dbReference type="Pfam" id="PF00892">
    <property type="entry name" value="EamA"/>
    <property type="match status" value="1"/>
</dbReference>
<evidence type="ECO:0000313" key="12">
    <source>
        <dbReference type="EMBL" id="CAB5017027.1"/>
    </source>
</evidence>
<comment type="similarity">
    <text evidence="2">Belongs to the EamA transporter family.</text>
</comment>
<feature type="domain" description="EamA" evidence="9">
    <location>
        <begin position="22"/>
        <end position="157"/>
    </location>
</feature>
<feature type="transmembrane region" description="Helical" evidence="8">
    <location>
        <begin position="21"/>
        <end position="43"/>
    </location>
</feature>
<dbReference type="EMBL" id="CAFBND010000047">
    <property type="protein sequence ID" value="CAB4944686.1"/>
    <property type="molecule type" value="Genomic_DNA"/>
</dbReference>
<reference evidence="10" key="1">
    <citation type="submission" date="2020-05" db="EMBL/GenBank/DDBJ databases">
        <authorList>
            <person name="Chiriac C."/>
            <person name="Salcher M."/>
            <person name="Ghai R."/>
            <person name="Kavagutti S V."/>
        </authorList>
    </citation>
    <scope>NUCLEOTIDE SEQUENCE</scope>
</reference>